<reference evidence="1" key="1">
    <citation type="journal article" date="2020" name="Stud. Mycol.">
        <title>101 Dothideomycetes genomes: a test case for predicting lifestyles and emergence of pathogens.</title>
        <authorList>
            <person name="Haridas S."/>
            <person name="Albert R."/>
            <person name="Binder M."/>
            <person name="Bloem J."/>
            <person name="Labutti K."/>
            <person name="Salamov A."/>
            <person name="Andreopoulos B."/>
            <person name="Baker S."/>
            <person name="Barry K."/>
            <person name="Bills G."/>
            <person name="Bluhm B."/>
            <person name="Cannon C."/>
            <person name="Castanera R."/>
            <person name="Culley D."/>
            <person name="Daum C."/>
            <person name="Ezra D."/>
            <person name="Gonzalez J."/>
            <person name="Henrissat B."/>
            <person name="Kuo A."/>
            <person name="Liang C."/>
            <person name="Lipzen A."/>
            <person name="Lutzoni F."/>
            <person name="Magnuson J."/>
            <person name="Mondo S."/>
            <person name="Nolan M."/>
            <person name="Ohm R."/>
            <person name="Pangilinan J."/>
            <person name="Park H.-J."/>
            <person name="Ramirez L."/>
            <person name="Alfaro M."/>
            <person name="Sun H."/>
            <person name="Tritt A."/>
            <person name="Yoshinaga Y."/>
            <person name="Zwiers L.-H."/>
            <person name="Turgeon B."/>
            <person name="Goodwin S."/>
            <person name="Spatafora J."/>
            <person name="Crous P."/>
            <person name="Grigoriev I."/>
        </authorList>
    </citation>
    <scope>NUCLEOTIDE SEQUENCE</scope>
    <source>
        <strain evidence="1">CBS 207.26</strain>
    </source>
</reference>
<dbReference type="Proteomes" id="UP000800200">
    <property type="component" value="Unassembled WGS sequence"/>
</dbReference>
<dbReference type="AlphaFoldDB" id="A0A6A6EJF3"/>
<evidence type="ECO:0000313" key="1">
    <source>
        <dbReference type="EMBL" id="KAF2191062.1"/>
    </source>
</evidence>
<accession>A0A6A6EJF3</accession>
<sequence>MASMNSHSNPSPLLCLPLEIRLIIYEYLLYPSAVPSSNHTTSVTNLLPDHHTYYSPDTSYSPFTLTVRTIDPYFVPHTSRTWRRRSTYHVRTGPFQTTTTPTTYRILLSPYTTHLRHTIPSLLLLNHQIHAEASKALYGTYTFNFSTSIEALVPFLSDLTPPALNSLRSLSLTKKPLPYTKEFDKAEWTAACDFLSAATSNASLSLRSLHLNIVAGRPGDEGWNNVVPIQKHDFEVLRRARKEWNADSGFDLEWVEQLMQIKGLKEVGVRAIVEHCPRPRSEMMAFWVAFSKSVEGGFAEWVRGVMVE</sequence>
<gene>
    <name evidence="1" type="ORF">K469DRAFT_622386</name>
</gene>
<evidence type="ECO:0000313" key="2">
    <source>
        <dbReference type="Proteomes" id="UP000800200"/>
    </source>
</evidence>
<dbReference type="EMBL" id="ML994617">
    <property type="protein sequence ID" value="KAF2191062.1"/>
    <property type="molecule type" value="Genomic_DNA"/>
</dbReference>
<protein>
    <submittedName>
        <fullName evidence="1">Uncharacterized protein</fullName>
    </submittedName>
</protein>
<dbReference type="PANTHER" id="PTHR38790">
    <property type="entry name" value="2EXR DOMAIN-CONTAINING PROTEIN-RELATED"/>
    <property type="match status" value="1"/>
</dbReference>
<organism evidence="1 2">
    <name type="scientific">Zopfia rhizophila CBS 207.26</name>
    <dbReference type="NCBI Taxonomy" id="1314779"/>
    <lineage>
        <taxon>Eukaryota</taxon>
        <taxon>Fungi</taxon>
        <taxon>Dikarya</taxon>
        <taxon>Ascomycota</taxon>
        <taxon>Pezizomycotina</taxon>
        <taxon>Dothideomycetes</taxon>
        <taxon>Dothideomycetes incertae sedis</taxon>
        <taxon>Zopfiaceae</taxon>
        <taxon>Zopfia</taxon>
    </lineage>
</organism>
<name>A0A6A6EJF3_9PEZI</name>
<dbReference type="OrthoDB" id="5420711at2759"/>
<keyword evidence="2" id="KW-1185">Reference proteome</keyword>
<proteinExistence type="predicted"/>
<feature type="non-terminal residue" evidence="1">
    <location>
        <position position="308"/>
    </location>
</feature>